<reference evidence="3 4" key="1">
    <citation type="submission" date="2022-05" db="EMBL/GenBank/DDBJ databases">
        <authorList>
            <consortium name="Genoscope - CEA"/>
            <person name="William W."/>
        </authorList>
    </citation>
    <scope>NUCLEOTIDE SEQUENCE [LARGE SCALE GENOMIC DNA]</scope>
</reference>
<accession>A0ABN8SJD1</accession>
<evidence type="ECO:0000313" key="3">
    <source>
        <dbReference type="EMBL" id="CAH3191603.1"/>
    </source>
</evidence>
<dbReference type="InterPro" id="IPR007084">
    <property type="entry name" value="BRICHOS_dom"/>
</dbReference>
<evidence type="ECO:0000313" key="4">
    <source>
        <dbReference type="Proteomes" id="UP001159427"/>
    </source>
</evidence>
<dbReference type="Proteomes" id="UP001159427">
    <property type="component" value="Unassembled WGS sequence"/>
</dbReference>
<keyword evidence="1" id="KW-1015">Disulfide bond</keyword>
<organism evidence="3 4">
    <name type="scientific">Porites evermanni</name>
    <dbReference type="NCBI Taxonomy" id="104178"/>
    <lineage>
        <taxon>Eukaryota</taxon>
        <taxon>Metazoa</taxon>
        <taxon>Cnidaria</taxon>
        <taxon>Anthozoa</taxon>
        <taxon>Hexacorallia</taxon>
        <taxon>Scleractinia</taxon>
        <taxon>Fungiina</taxon>
        <taxon>Poritidae</taxon>
        <taxon>Porites</taxon>
    </lineage>
</organism>
<proteinExistence type="predicted"/>
<dbReference type="SMART" id="SM01039">
    <property type="entry name" value="BRICHOS"/>
    <property type="match status" value="1"/>
</dbReference>
<comment type="caution">
    <text evidence="3">The sequence shown here is derived from an EMBL/GenBank/DDBJ whole genome shotgun (WGS) entry which is preliminary data.</text>
</comment>
<dbReference type="Gene3D" id="3.30.390.150">
    <property type="match status" value="1"/>
</dbReference>
<dbReference type="InterPro" id="IPR051772">
    <property type="entry name" value="Gastrokine"/>
</dbReference>
<evidence type="ECO:0000259" key="2">
    <source>
        <dbReference type="PROSITE" id="PS50869"/>
    </source>
</evidence>
<name>A0ABN8SJD1_9CNID</name>
<dbReference type="Pfam" id="PF04089">
    <property type="entry name" value="BRICHOS"/>
    <property type="match status" value="1"/>
</dbReference>
<dbReference type="PROSITE" id="PS50869">
    <property type="entry name" value="BRICHOS"/>
    <property type="match status" value="1"/>
</dbReference>
<dbReference type="EMBL" id="CALNXI010002961">
    <property type="protein sequence ID" value="CAH3191603.1"/>
    <property type="molecule type" value="Genomic_DNA"/>
</dbReference>
<gene>
    <name evidence="3" type="ORF">PEVE_00022138</name>
</gene>
<feature type="non-terminal residue" evidence="3">
    <location>
        <position position="174"/>
    </location>
</feature>
<protein>
    <recommendedName>
        <fullName evidence="2">BRICHOS domain-containing protein</fullName>
    </recommendedName>
</protein>
<evidence type="ECO:0000256" key="1">
    <source>
        <dbReference type="ARBA" id="ARBA00023157"/>
    </source>
</evidence>
<keyword evidence="4" id="KW-1185">Reference proteome</keyword>
<sequence>MRRICYIELASKLKQYEEKDEISTRRHYARATLFEWEADEKKGTTSEYKVEVKDGNKEVNETIKIDTGKKTETVHVSSEGRGAGKVDILFDFKQNIAMYRLSKSKACFLSDSTGNQLKPADLKKLLEMVSTSKGKIQGKTEYVVVGTLDDRSFLSDEMATMCTKLPIYHIKQKN</sequence>
<dbReference type="PANTHER" id="PTHR16483">
    <property type="entry name" value="GASTROKINE 1"/>
    <property type="match status" value="1"/>
</dbReference>
<feature type="domain" description="BRICHOS" evidence="2">
    <location>
        <begin position="80"/>
        <end position="170"/>
    </location>
</feature>